<evidence type="ECO:0000256" key="5">
    <source>
        <dbReference type="ARBA" id="ARBA00022989"/>
    </source>
</evidence>
<feature type="transmembrane region" description="Helical" evidence="7">
    <location>
        <begin position="239"/>
        <end position="260"/>
    </location>
</feature>
<feature type="transmembrane region" description="Helical" evidence="7">
    <location>
        <begin position="204"/>
        <end position="227"/>
    </location>
</feature>
<dbReference type="Pfam" id="PF00005">
    <property type="entry name" value="ABC_tran"/>
    <property type="match status" value="1"/>
</dbReference>
<feature type="domain" description="ABC-2 type transporter transmembrane" evidence="9">
    <location>
        <begin position="187"/>
        <end position="287"/>
    </location>
</feature>
<dbReference type="EMBL" id="GBHO01014015">
    <property type="protein sequence ID" value="JAG29589.1"/>
    <property type="molecule type" value="Transcribed_RNA"/>
</dbReference>
<dbReference type="InterPro" id="IPR043926">
    <property type="entry name" value="ABCG_dom"/>
</dbReference>
<keyword evidence="6 7" id="KW-0472">Membrane</keyword>
<dbReference type="Pfam" id="PF01061">
    <property type="entry name" value="ABC2_membrane"/>
    <property type="match status" value="1"/>
</dbReference>
<dbReference type="EMBL" id="GBHO01014011">
    <property type="protein sequence ID" value="JAG29593.1"/>
    <property type="molecule type" value="Transcribed_RNA"/>
</dbReference>
<dbReference type="GO" id="GO:0140359">
    <property type="term" value="F:ABC-type transporter activity"/>
    <property type="evidence" value="ECO:0007669"/>
    <property type="project" value="InterPro"/>
</dbReference>
<feature type="domain" description="ABC transporter family G" evidence="10">
    <location>
        <begin position="74"/>
        <end position="135"/>
    </location>
</feature>
<evidence type="ECO:0000259" key="10">
    <source>
        <dbReference type="Pfam" id="PF19055"/>
    </source>
</evidence>
<dbReference type="GO" id="GO:0016887">
    <property type="term" value="F:ATP hydrolysis activity"/>
    <property type="evidence" value="ECO:0007669"/>
    <property type="project" value="InterPro"/>
</dbReference>
<comment type="subcellular location">
    <subcellularLocation>
        <location evidence="1">Membrane</location>
        <topology evidence="1">Multi-pass membrane protein</topology>
    </subcellularLocation>
</comment>
<reference evidence="14" key="1">
    <citation type="journal article" date="2014" name="PLoS ONE">
        <title>Transcriptome-Based Identification of ABC Transporters in the Western Tarnished Plant Bug Lygus hesperus.</title>
        <authorList>
            <person name="Hull J.J."/>
            <person name="Chaney K."/>
            <person name="Geib S.M."/>
            <person name="Fabrick J.A."/>
            <person name="Brent C.S."/>
            <person name="Walsh D."/>
            <person name="Lavine L.C."/>
        </authorList>
    </citation>
    <scope>NUCLEOTIDE SEQUENCE</scope>
</reference>
<dbReference type="EMBL" id="GBHO01014013">
    <property type="protein sequence ID" value="JAG29591.1"/>
    <property type="molecule type" value="Transcribed_RNA"/>
</dbReference>
<dbReference type="InterPro" id="IPR050352">
    <property type="entry name" value="ABCG_transporters"/>
</dbReference>
<comment type="similarity">
    <text evidence="2">Belongs to the ABC transporter superfamily. ABCG family. Eye pigment precursor importer (TC 3.A.1.204) subfamily.</text>
</comment>
<gene>
    <name evidence="14" type="primary">W_5</name>
    <name evidence="13" type="synonym">W_0</name>
    <name evidence="11" type="synonym">W_6</name>
    <name evidence="12" type="synonym">W_7</name>
    <name evidence="12" type="ORF">CM83_28877</name>
    <name evidence="11" type="ORF">CM83_28878</name>
    <name evidence="14" type="ORF">CM83_28879</name>
    <name evidence="13" type="ORF">CM83_28880</name>
</gene>
<name>A0A0A9YET1_LYGHE</name>
<protein>
    <submittedName>
        <fullName evidence="14">Protein white</fullName>
    </submittedName>
</protein>
<evidence type="ECO:0000256" key="1">
    <source>
        <dbReference type="ARBA" id="ARBA00004141"/>
    </source>
</evidence>
<proteinExistence type="inferred from homology"/>
<evidence type="ECO:0000256" key="2">
    <source>
        <dbReference type="ARBA" id="ARBA00005814"/>
    </source>
</evidence>
<evidence type="ECO:0000313" key="11">
    <source>
        <dbReference type="EMBL" id="JAG29589.1"/>
    </source>
</evidence>
<sequence>MHCRNTTVGIPGLVAGLSGGERKRCSIGVELICDPKVLLLDEPTSGLDSVTSAKIVNLLQELSRMGRTVIYTIHQPTAEVLTYFDDLMLLAQGKCVYHGTMANSIDYFSSIGFECPAKYTPSDYYMTLMQDSVTSQILIKRWEKYLKHGTRTPHTVAIRLASSHTESASAKYLDEYITKFGSSPLIQFVEITRRRAVEITRDRLYVFASAMQALFFAIVVGLIFINLQDNVDGMTDRSAVLFMIAMNRCMSPAFLMLSVFHQSRSVYIREQQAGAYAPVLYHLGRLIA</sequence>
<dbReference type="GO" id="GO:0016020">
    <property type="term" value="C:membrane"/>
    <property type="evidence" value="ECO:0007669"/>
    <property type="project" value="UniProtKB-SubCell"/>
</dbReference>
<evidence type="ECO:0000259" key="8">
    <source>
        <dbReference type="Pfam" id="PF00005"/>
    </source>
</evidence>
<keyword evidence="3" id="KW-0813">Transport</keyword>
<dbReference type="PANTHER" id="PTHR48041:SF102">
    <property type="entry name" value="TRANSPORTER, PUTATIVE-RELATED"/>
    <property type="match status" value="1"/>
</dbReference>
<keyword evidence="5 7" id="KW-1133">Transmembrane helix</keyword>
<keyword evidence="4 7" id="KW-0812">Transmembrane</keyword>
<feature type="domain" description="ABC transporter" evidence="8">
    <location>
        <begin position="15"/>
        <end position="45"/>
    </location>
</feature>
<dbReference type="Pfam" id="PF19055">
    <property type="entry name" value="ABC2_membrane_7"/>
    <property type="match status" value="1"/>
</dbReference>
<reference evidence="14" key="2">
    <citation type="submission" date="2014-07" db="EMBL/GenBank/DDBJ databases">
        <authorList>
            <person name="Hull J."/>
        </authorList>
    </citation>
    <scope>NUCLEOTIDE SEQUENCE</scope>
</reference>
<evidence type="ECO:0000313" key="12">
    <source>
        <dbReference type="EMBL" id="JAG29591.1"/>
    </source>
</evidence>
<dbReference type="InterPro" id="IPR003439">
    <property type="entry name" value="ABC_transporter-like_ATP-bd"/>
</dbReference>
<evidence type="ECO:0000259" key="9">
    <source>
        <dbReference type="Pfam" id="PF01061"/>
    </source>
</evidence>
<evidence type="ECO:0000256" key="7">
    <source>
        <dbReference type="SAM" id="Phobius"/>
    </source>
</evidence>
<dbReference type="Gene3D" id="3.40.50.300">
    <property type="entry name" value="P-loop containing nucleotide triphosphate hydrolases"/>
    <property type="match status" value="1"/>
</dbReference>
<evidence type="ECO:0000256" key="6">
    <source>
        <dbReference type="ARBA" id="ARBA00023136"/>
    </source>
</evidence>
<dbReference type="SUPFAM" id="SSF52540">
    <property type="entry name" value="P-loop containing nucleoside triphosphate hydrolases"/>
    <property type="match status" value="1"/>
</dbReference>
<dbReference type="AlphaFoldDB" id="A0A0A9YET1"/>
<evidence type="ECO:0000256" key="3">
    <source>
        <dbReference type="ARBA" id="ARBA00022448"/>
    </source>
</evidence>
<dbReference type="EMBL" id="GBHO01014012">
    <property type="protein sequence ID" value="JAG29592.1"/>
    <property type="molecule type" value="Transcribed_RNA"/>
</dbReference>
<evidence type="ECO:0000313" key="13">
    <source>
        <dbReference type="EMBL" id="JAG29592.1"/>
    </source>
</evidence>
<dbReference type="GO" id="GO:0005524">
    <property type="term" value="F:ATP binding"/>
    <property type="evidence" value="ECO:0007669"/>
    <property type="project" value="InterPro"/>
</dbReference>
<organism evidence="14">
    <name type="scientific">Lygus hesperus</name>
    <name type="common">Western plant bug</name>
    <dbReference type="NCBI Taxonomy" id="30085"/>
    <lineage>
        <taxon>Eukaryota</taxon>
        <taxon>Metazoa</taxon>
        <taxon>Ecdysozoa</taxon>
        <taxon>Arthropoda</taxon>
        <taxon>Hexapoda</taxon>
        <taxon>Insecta</taxon>
        <taxon>Pterygota</taxon>
        <taxon>Neoptera</taxon>
        <taxon>Paraneoptera</taxon>
        <taxon>Hemiptera</taxon>
        <taxon>Heteroptera</taxon>
        <taxon>Panheteroptera</taxon>
        <taxon>Cimicomorpha</taxon>
        <taxon>Miridae</taxon>
        <taxon>Mirini</taxon>
        <taxon>Lygus</taxon>
    </lineage>
</organism>
<dbReference type="InterPro" id="IPR013525">
    <property type="entry name" value="ABC2_TM"/>
</dbReference>
<evidence type="ECO:0000256" key="4">
    <source>
        <dbReference type="ARBA" id="ARBA00022692"/>
    </source>
</evidence>
<accession>A0A0A9YET1</accession>
<dbReference type="PANTHER" id="PTHR48041">
    <property type="entry name" value="ABC TRANSPORTER G FAMILY MEMBER 28"/>
    <property type="match status" value="1"/>
</dbReference>
<dbReference type="InterPro" id="IPR027417">
    <property type="entry name" value="P-loop_NTPase"/>
</dbReference>
<evidence type="ECO:0000313" key="14">
    <source>
        <dbReference type="EMBL" id="JAG29593.1"/>
    </source>
</evidence>